<accession>A0A1G8Z9W1</accession>
<dbReference type="AlphaFoldDB" id="A0A1G8Z9W1"/>
<dbReference type="Pfam" id="PF16976">
    <property type="entry name" value="RcpC"/>
    <property type="match status" value="1"/>
</dbReference>
<feature type="domain" description="Flp pilus assembly protein RcpC/CpaB" evidence="1">
    <location>
        <begin position="134"/>
        <end position="238"/>
    </location>
</feature>
<sequence>MRLVFALVLMAGIGLAGFAVYMAQNYMSDMSAERDKLLAAQAAAPPMVDVVVVNTDKEYGQVLKKEDVKWMRWQKDSLPKGVFVRETDGLPKGLVEESSTLFPEGKRDRFVITSMQKFEPLLVHKVTNPGEDAGLTSRLGKGMRAFAVRVDVSSGVSGFLRPGDRVDVYWTGSAAELEGSGEVTKLIESSVKLIAVDQIADTARTTPVIARTVTVEASPQQVAQLTQAQSTGKLSLSLVGAEDDTIAEVSQVDQRTLLGIAEKVPVVVEQERVCTTKIRRGSEVIIQEIPCTN</sequence>
<evidence type="ECO:0000313" key="3">
    <source>
        <dbReference type="Proteomes" id="UP000199382"/>
    </source>
</evidence>
<dbReference type="OrthoDB" id="163768at2"/>
<dbReference type="EMBL" id="FNEK01000031">
    <property type="protein sequence ID" value="SDK11848.1"/>
    <property type="molecule type" value="Genomic_DNA"/>
</dbReference>
<dbReference type="NCBIfam" id="TIGR03177">
    <property type="entry name" value="pilus_cpaB"/>
    <property type="match status" value="1"/>
</dbReference>
<evidence type="ECO:0000259" key="1">
    <source>
        <dbReference type="Pfam" id="PF16976"/>
    </source>
</evidence>
<evidence type="ECO:0000313" key="2">
    <source>
        <dbReference type="EMBL" id="SDK11848.1"/>
    </source>
</evidence>
<gene>
    <name evidence="2" type="ORF">SAMN04488026_103152</name>
</gene>
<name>A0A1G8Z9W1_9RHOB</name>
<dbReference type="RefSeq" id="WP_093157743.1">
    <property type="nucleotide sequence ID" value="NZ_FNEK01000031.1"/>
</dbReference>
<reference evidence="2 3" key="1">
    <citation type="submission" date="2016-10" db="EMBL/GenBank/DDBJ databases">
        <authorList>
            <person name="de Groot N.N."/>
        </authorList>
    </citation>
    <scope>NUCLEOTIDE SEQUENCE [LARGE SCALE GENOMIC DNA]</scope>
    <source>
        <strain evidence="2 3">DSM 25294</strain>
    </source>
</reference>
<dbReference type="InterPro" id="IPR017592">
    <property type="entry name" value="Pilus_assmbl_Flp-typ_CpaB"/>
</dbReference>
<dbReference type="STRING" id="571298.SAMN04488026_103152"/>
<dbReference type="CDD" id="cd11614">
    <property type="entry name" value="SAF_CpaB_FlgA_like"/>
    <property type="match status" value="1"/>
</dbReference>
<proteinExistence type="predicted"/>
<organism evidence="2 3">
    <name type="scientific">Aliiruegeria lutimaris</name>
    <dbReference type="NCBI Taxonomy" id="571298"/>
    <lineage>
        <taxon>Bacteria</taxon>
        <taxon>Pseudomonadati</taxon>
        <taxon>Pseudomonadota</taxon>
        <taxon>Alphaproteobacteria</taxon>
        <taxon>Rhodobacterales</taxon>
        <taxon>Roseobacteraceae</taxon>
        <taxon>Aliiruegeria</taxon>
    </lineage>
</organism>
<protein>
    <submittedName>
        <fullName evidence="2">Pilus assembly protein CpaB</fullName>
    </submittedName>
</protein>
<keyword evidence="3" id="KW-1185">Reference proteome</keyword>
<dbReference type="Proteomes" id="UP000199382">
    <property type="component" value="Unassembled WGS sequence"/>
</dbReference>
<dbReference type="InterPro" id="IPR031571">
    <property type="entry name" value="RcpC_dom"/>
</dbReference>